<evidence type="ECO:0000313" key="7">
    <source>
        <dbReference type="WBParaSite" id="SBAD_0000298901-mRNA-1"/>
    </source>
</evidence>
<name>A0A183IGV5_9BILA</name>
<keyword evidence="6" id="KW-1185">Reference proteome</keyword>
<dbReference type="CDD" id="cd05356">
    <property type="entry name" value="17beta-HSD1_like_SDR_c"/>
    <property type="match status" value="1"/>
</dbReference>
<dbReference type="AlphaFoldDB" id="A0A183IGV5"/>
<dbReference type="InterPro" id="IPR020904">
    <property type="entry name" value="Sc_DH/Rdtase_CS"/>
</dbReference>
<dbReference type="WBParaSite" id="SBAD_0000298901-mRNA-1">
    <property type="protein sequence ID" value="SBAD_0000298901-mRNA-1"/>
    <property type="gene ID" value="SBAD_0000298901"/>
</dbReference>
<evidence type="ECO:0000256" key="2">
    <source>
        <dbReference type="ARBA" id="ARBA00006484"/>
    </source>
</evidence>
<evidence type="ECO:0000256" key="3">
    <source>
        <dbReference type="ARBA" id="ARBA00023002"/>
    </source>
</evidence>
<reference evidence="5 6" key="2">
    <citation type="submission" date="2018-11" db="EMBL/GenBank/DDBJ databases">
        <authorList>
            <consortium name="Pathogen Informatics"/>
        </authorList>
    </citation>
    <scope>NUCLEOTIDE SEQUENCE [LARGE SCALE GENOMIC DNA]</scope>
</reference>
<evidence type="ECO:0000256" key="1">
    <source>
        <dbReference type="ARBA" id="ARBA00004240"/>
    </source>
</evidence>
<sequence length="282" mass="32037">MDIASLVGWSALTLLLFFILRDTVRNCYYFIFIRKYGLTKDLRSFGSWAVVTGATDGIGKAYAVQLAKRGLSVYLLGRNESKLRAVTAEIVNNVGMCYTYPKYYHEVEDCQFIESMIRVNCEAITQITKIILPQMIRKRTGAIINISSALCKFPGPYLSLYGATKAFISSFTSSLQEEYHSSGVTIQGVLPFYVVSNMCRSRPSFFVPHASDYANSALDTLGLQDWTFGCFSHATLGSLISYVRKEVFVRFFTPYMAKVRRKQVMKWTNNNNWVCREKPKYG</sequence>
<evidence type="ECO:0000313" key="5">
    <source>
        <dbReference type="EMBL" id="VDO99146.1"/>
    </source>
</evidence>
<protein>
    <submittedName>
        <fullName evidence="7">Hydroxysteroid 17-beta dehydrogenase 12</fullName>
    </submittedName>
</protein>
<dbReference type="InterPro" id="IPR002347">
    <property type="entry name" value="SDR_fam"/>
</dbReference>
<dbReference type="GO" id="GO:0005783">
    <property type="term" value="C:endoplasmic reticulum"/>
    <property type="evidence" value="ECO:0007669"/>
    <property type="project" value="UniProtKB-SubCell"/>
</dbReference>
<dbReference type="PIRSF" id="PIRSF000126">
    <property type="entry name" value="11-beta-HSD1"/>
    <property type="match status" value="1"/>
</dbReference>
<dbReference type="Gene3D" id="3.40.50.720">
    <property type="entry name" value="NAD(P)-binding Rossmann-like Domain"/>
    <property type="match status" value="2"/>
</dbReference>
<dbReference type="OrthoDB" id="5545019at2759"/>
<accession>A0A183IGV5</accession>
<comment type="similarity">
    <text evidence="2 4">Belongs to the short-chain dehydrogenases/reductases (SDR) family.</text>
</comment>
<dbReference type="PRINTS" id="PR00081">
    <property type="entry name" value="GDHRDH"/>
</dbReference>
<gene>
    <name evidence="5" type="ORF">SBAD_LOCUS2850</name>
</gene>
<dbReference type="PRINTS" id="PR00080">
    <property type="entry name" value="SDRFAMILY"/>
</dbReference>
<comment type="subcellular location">
    <subcellularLocation>
        <location evidence="1">Endoplasmic reticulum</location>
    </subcellularLocation>
</comment>
<dbReference type="Proteomes" id="UP000270296">
    <property type="component" value="Unassembled WGS sequence"/>
</dbReference>
<evidence type="ECO:0000256" key="4">
    <source>
        <dbReference type="RuleBase" id="RU000363"/>
    </source>
</evidence>
<dbReference type="PANTHER" id="PTHR43899:SF13">
    <property type="entry name" value="RH59310P"/>
    <property type="match status" value="1"/>
</dbReference>
<proteinExistence type="inferred from homology"/>
<dbReference type="InterPro" id="IPR051019">
    <property type="entry name" value="VLCFA-Steroid_DH"/>
</dbReference>
<dbReference type="PANTHER" id="PTHR43899">
    <property type="entry name" value="RH59310P"/>
    <property type="match status" value="1"/>
</dbReference>
<dbReference type="SUPFAM" id="SSF51735">
    <property type="entry name" value="NAD(P)-binding Rossmann-fold domains"/>
    <property type="match status" value="1"/>
</dbReference>
<dbReference type="InterPro" id="IPR036291">
    <property type="entry name" value="NAD(P)-bd_dom_sf"/>
</dbReference>
<dbReference type="GO" id="GO:0016491">
    <property type="term" value="F:oxidoreductase activity"/>
    <property type="evidence" value="ECO:0007669"/>
    <property type="project" value="UniProtKB-KW"/>
</dbReference>
<dbReference type="PROSITE" id="PS00061">
    <property type="entry name" value="ADH_SHORT"/>
    <property type="match status" value="1"/>
</dbReference>
<reference evidence="7" key="1">
    <citation type="submission" date="2016-06" db="UniProtKB">
        <authorList>
            <consortium name="WormBaseParasite"/>
        </authorList>
    </citation>
    <scope>IDENTIFICATION</scope>
</reference>
<keyword evidence="3" id="KW-0560">Oxidoreductase</keyword>
<dbReference type="EMBL" id="UZAM01007439">
    <property type="protein sequence ID" value="VDO99146.1"/>
    <property type="molecule type" value="Genomic_DNA"/>
</dbReference>
<dbReference type="Pfam" id="PF00106">
    <property type="entry name" value="adh_short"/>
    <property type="match status" value="1"/>
</dbReference>
<organism evidence="7">
    <name type="scientific">Soboliphyme baturini</name>
    <dbReference type="NCBI Taxonomy" id="241478"/>
    <lineage>
        <taxon>Eukaryota</taxon>
        <taxon>Metazoa</taxon>
        <taxon>Ecdysozoa</taxon>
        <taxon>Nematoda</taxon>
        <taxon>Enoplea</taxon>
        <taxon>Dorylaimia</taxon>
        <taxon>Dioctophymatida</taxon>
        <taxon>Dioctophymatoidea</taxon>
        <taxon>Soboliphymatidae</taxon>
        <taxon>Soboliphyme</taxon>
    </lineage>
</organism>
<evidence type="ECO:0000313" key="6">
    <source>
        <dbReference type="Proteomes" id="UP000270296"/>
    </source>
</evidence>